<feature type="domain" description="Shikimate dehydrogenase substrate binding N-terminal" evidence="5">
    <location>
        <begin position="497"/>
        <end position="577"/>
    </location>
</feature>
<proteinExistence type="inferred from homology"/>
<name>A0ABR3Y1S6_9EURO</name>
<dbReference type="Pfam" id="PF01487">
    <property type="entry name" value="DHquinase_I"/>
    <property type="match status" value="1"/>
</dbReference>
<dbReference type="InterPro" id="IPR006151">
    <property type="entry name" value="Shikm_DH/Glu-tRNA_Rdtase"/>
</dbReference>
<feature type="region of interest" description="Disordered" evidence="3">
    <location>
        <begin position="1"/>
        <end position="32"/>
    </location>
</feature>
<dbReference type="SUPFAM" id="SSF51735">
    <property type="entry name" value="NAD(P)-binding Rossmann-fold domains"/>
    <property type="match status" value="1"/>
</dbReference>
<feature type="domain" description="SDH C-terminal" evidence="6">
    <location>
        <begin position="762"/>
        <end position="792"/>
    </location>
</feature>
<dbReference type="Proteomes" id="UP001583193">
    <property type="component" value="Unassembled WGS sequence"/>
</dbReference>
<dbReference type="SUPFAM" id="SSF53223">
    <property type="entry name" value="Aminoacid dehydrogenase-like, N-terminal domain"/>
    <property type="match status" value="1"/>
</dbReference>
<reference evidence="7 8" key="1">
    <citation type="journal article" date="2024" name="IMA Fungus">
        <title>IMA Genome - F19 : A genome assembly and annotation guide to empower mycologists, including annotated draft genome sequences of Ceratocystis pirilliformis, Diaporthe australafricana, Fusarium ophioides, Paecilomyces lecythidis, and Sporothrix stenoceras.</title>
        <authorList>
            <person name="Aylward J."/>
            <person name="Wilson A.M."/>
            <person name="Visagie C.M."/>
            <person name="Spraker J."/>
            <person name="Barnes I."/>
            <person name="Buitendag C."/>
            <person name="Ceriani C."/>
            <person name="Del Mar Angel L."/>
            <person name="du Plessis D."/>
            <person name="Fuchs T."/>
            <person name="Gasser K."/>
            <person name="Kramer D."/>
            <person name="Li W."/>
            <person name="Munsamy K."/>
            <person name="Piso A."/>
            <person name="Price J.L."/>
            <person name="Sonnekus B."/>
            <person name="Thomas C."/>
            <person name="van der Nest A."/>
            <person name="van Dijk A."/>
            <person name="van Heerden A."/>
            <person name="van Vuuren N."/>
            <person name="Yilmaz N."/>
            <person name="Duong T.A."/>
            <person name="van der Merwe N.A."/>
            <person name="Wingfield M.J."/>
            <person name="Wingfield B.D."/>
        </authorList>
    </citation>
    <scope>NUCLEOTIDE SEQUENCE [LARGE SCALE GENOMIC DNA]</scope>
    <source>
        <strain evidence="7 8">CMW 18167</strain>
    </source>
</reference>
<dbReference type="EMBL" id="JAVDPF010000007">
    <property type="protein sequence ID" value="KAL1881742.1"/>
    <property type="molecule type" value="Genomic_DNA"/>
</dbReference>
<dbReference type="Pfam" id="PF01202">
    <property type="entry name" value="SKI"/>
    <property type="match status" value="1"/>
</dbReference>
<evidence type="ECO:0008006" key="9">
    <source>
        <dbReference type="Google" id="ProtNLM"/>
    </source>
</evidence>
<dbReference type="CDD" id="cd01065">
    <property type="entry name" value="NAD_bind_Shikimate_DH"/>
    <property type="match status" value="1"/>
</dbReference>
<sequence length="803" mass="89892">MEQYTRLPGSRKRGFYSTTAPGAGESSAKPQSNKLRAIGELAGTDDNYVISNLRSDVDGHQLFNHQPRLLRHQYEGDESLVLVGFWGAGKRTLGLIASVALHREFVDFDATFERKTKLSRGAYIASHGPRAYRNMEYDITVEVLKTKRKGCVLAGFFMMADGRQCQLLHELSKTNPIIHVMRDKESILSSSDHDKEKLDHAHDISNRLCRQYSNFDYFNITQKLASNVIGPLKLKQTEQDFVRFIHSVFNQRPRLVRSADALSRSYTYALQVPSTWVNQSNVDLTELESGADAINLVFDPSLVEKKCSSFLSRQMAVLRRHTRVPIILDIHPHSELDQTRYADILQLALRQIPDMITVSLDTNYTLADVLAVAKCHTKIIGTTQLSDRWPTEKDSSQWRRLYEKANSLGCDAVRITRTSTSPLENLDCINFLMRVMAPCDIPVMGYNVGPIGTTSLCFTPTLSPVVLPSMERDGITLKQAQHALYSSFTLRRKKIAIFGQSLSYSLSPAMQNAAYRACGMPHVCYTAERNQFTDIDDLLKDDEIGGLAIALPYKVQFLSILDEMTPDAQDIGAVNTVAVDRRLDRDGTMKRFLRGYNTDHMGVRICVERNLSPANVVTSETSALILGAGGIARAAIYACYQAGVRKFCIFNRTSGNAENLAEYFRQWAASRTRSSPLHMAVLESLNAPWPSNVSQPTIIMSCRPAHEIGGQEPPAFDIPEQWLGSKTGGVFIELAFEPLVTPLMKQMKHRQISSRGWIVVDGLDVLVEQGVAQFEILTGRPAPVHVMRRAVREQYHATHGSND</sequence>
<dbReference type="InterPro" id="IPR013785">
    <property type="entry name" value="Aldolase_TIM"/>
</dbReference>
<dbReference type="InterPro" id="IPR013708">
    <property type="entry name" value="Shikimate_DH-bd_N"/>
</dbReference>
<feature type="domain" description="Quinate/shikimate 5-dehydrogenase/glutamyl-tRNA reductase" evidence="4">
    <location>
        <begin position="619"/>
        <end position="668"/>
    </location>
</feature>
<dbReference type="Pfam" id="PF08501">
    <property type="entry name" value="Shikimate_dh_N"/>
    <property type="match status" value="1"/>
</dbReference>
<dbReference type="Gene3D" id="3.20.20.70">
    <property type="entry name" value="Aldolase class I"/>
    <property type="match status" value="1"/>
</dbReference>
<dbReference type="InterPro" id="IPR001381">
    <property type="entry name" value="DHquinase_I"/>
</dbReference>
<evidence type="ECO:0000259" key="6">
    <source>
        <dbReference type="Pfam" id="PF18317"/>
    </source>
</evidence>
<evidence type="ECO:0000313" key="7">
    <source>
        <dbReference type="EMBL" id="KAL1881742.1"/>
    </source>
</evidence>
<dbReference type="Pfam" id="PF18317">
    <property type="entry name" value="SDH_C"/>
    <property type="match status" value="1"/>
</dbReference>
<keyword evidence="8" id="KW-1185">Reference proteome</keyword>
<dbReference type="InterPro" id="IPR046346">
    <property type="entry name" value="Aminoacid_DH-like_N_sf"/>
</dbReference>
<evidence type="ECO:0000259" key="5">
    <source>
        <dbReference type="Pfam" id="PF08501"/>
    </source>
</evidence>
<evidence type="ECO:0000313" key="8">
    <source>
        <dbReference type="Proteomes" id="UP001583193"/>
    </source>
</evidence>
<dbReference type="SUPFAM" id="SSF51569">
    <property type="entry name" value="Aldolase"/>
    <property type="match status" value="1"/>
</dbReference>
<dbReference type="PANTHER" id="PTHR21089:SF1">
    <property type="entry name" value="BIFUNCTIONAL 3-DEHYDROQUINATE DEHYDRATASE_SHIKIMATE DEHYDROGENASE, CHLOROPLASTIC"/>
    <property type="match status" value="1"/>
</dbReference>
<evidence type="ECO:0000256" key="1">
    <source>
        <dbReference type="ARBA" id="ARBA00006477"/>
    </source>
</evidence>
<dbReference type="Pfam" id="PF01488">
    <property type="entry name" value="Shikimate_DH"/>
    <property type="match status" value="1"/>
</dbReference>
<protein>
    <recommendedName>
        <fullName evidence="9">Quinate repressor protein</fullName>
    </recommendedName>
</protein>
<dbReference type="PANTHER" id="PTHR21089">
    <property type="entry name" value="SHIKIMATE DEHYDROGENASE"/>
    <property type="match status" value="1"/>
</dbReference>
<dbReference type="Gene3D" id="3.40.50.720">
    <property type="entry name" value="NAD(P)-binding Rossmann-like Domain"/>
    <property type="match status" value="1"/>
</dbReference>
<dbReference type="CDD" id="cd00502">
    <property type="entry name" value="DHQase_I"/>
    <property type="match status" value="1"/>
</dbReference>
<dbReference type="Gene3D" id="3.40.50.10860">
    <property type="entry name" value="Leucine Dehydrogenase, chain A, domain 1"/>
    <property type="match status" value="1"/>
</dbReference>
<organism evidence="7 8">
    <name type="scientific">Paecilomyces lecythidis</name>
    <dbReference type="NCBI Taxonomy" id="3004212"/>
    <lineage>
        <taxon>Eukaryota</taxon>
        <taxon>Fungi</taxon>
        <taxon>Dikarya</taxon>
        <taxon>Ascomycota</taxon>
        <taxon>Pezizomycotina</taxon>
        <taxon>Eurotiomycetes</taxon>
        <taxon>Eurotiomycetidae</taxon>
        <taxon>Eurotiales</taxon>
        <taxon>Thermoascaceae</taxon>
        <taxon>Paecilomyces</taxon>
    </lineage>
</organism>
<accession>A0ABR3Y1S6</accession>
<gene>
    <name evidence="7" type="ORF">Plec18167_003341</name>
</gene>
<dbReference type="SUPFAM" id="SSF52540">
    <property type="entry name" value="P-loop containing nucleoside triphosphate hydrolases"/>
    <property type="match status" value="1"/>
</dbReference>
<comment type="similarity">
    <text evidence="1">In the 2nd section; belongs to the type-I 3-dehydroquinase family.</text>
</comment>
<dbReference type="InterPro" id="IPR036291">
    <property type="entry name" value="NAD(P)-bd_dom_sf"/>
</dbReference>
<comment type="similarity">
    <text evidence="2">In the N-terminal section; belongs to the shikimate kinase family.</text>
</comment>
<dbReference type="InterPro" id="IPR041121">
    <property type="entry name" value="SDH_C"/>
</dbReference>
<comment type="caution">
    <text evidence="7">The sequence shown here is derived from an EMBL/GenBank/DDBJ whole genome shotgun (WGS) entry which is preliminary data.</text>
</comment>
<dbReference type="InterPro" id="IPR031322">
    <property type="entry name" value="Shikimate/glucono_kinase"/>
</dbReference>
<evidence type="ECO:0000256" key="2">
    <source>
        <dbReference type="ARBA" id="ARBA00009349"/>
    </source>
</evidence>
<dbReference type="InterPro" id="IPR027417">
    <property type="entry name" value="P-loop_NTPase"/>
</dbReference>
<evidence type="ECO:0000256" key="3">
    <source>
        <dbReference type="SAM" id="MobiDB-lite"/>
    </source>
</evidence>
<dbReference type="Gene3D" id="3.40.50.300">
    <property type="entry name" value="P-loop containing nucleotide triphosphate hydrolases"/>
    <property type="match status" value="1"/>
</dbReference>
<dbReference type="InterPro" id="IPR022893">
    <property type="entry name" value="Shikimate_DH_fam"/>
</dbReference>
<evidence type="ECO:0000259" key="4">
    <source>
        <dbReference type="Pfam" id="PF01488"/>
    </source>
</evidence>